<dbReference type="InterPro" id="IPR004988">
    <property type="entry name" value="DUF273"/>
</dbReference>
<dbReference type="AlphaFoldDB" id="A0AAF5DCK7"/>
<dbReference type="Gene3D" id="3.90.550.10">
    <property type="entry name" value="Spore Coat Polysaccharide Biosynthesis Protein SpsA, Chain A"/>
    <property type="match status" value="6"/>
</dbReference>
<evidence type="ECO:0000313" key="2">
    <source>
        <dbReference type="Proteomes" id="UP000035681"/>
    </source>
</evidence>
<reference evidence="3" key="1">
    <citation type="submission" date="2024-02" db="UniProtKB">
        <authorList>
            <consortium name="WormBaseParasite"/>
        </authorList>
    </citation>
    <scope>IDENTIFICATION</scope>
</reference>
<keyword evidence="1" id="KW-1133">Transmembrane helix</keyword>
<dbReference type="InterPro" id="IPR029044">
    <property type="entry name" value="Nucleotide-diphossugar_trans"/>
</dbReference>
<feature type="transmembrane region" description="Helical" evidence="1">
    <location>
        <begin position="1177"/>
        <end position="1205"/>
    </location>
</feature>
<feature type="transmembrane region" description="Helical" evidence="1">
    <location>
        <begin position="1766"/>
        <end position="1788"/>
    </location>
</feature>
<dbReference type="Pfam" id="PF03314">
    <property type="entry name" value="DUF273"/>
    <property type="match status" value="6"/>
</dbReference>
<keyword evidence="1" id="KW-0812">Transmembrane</keyword>
<feature type="transmembrane region" description="Helical" evidence="1">
    <location>
        <begin position="699"/>
        <end position="721"/>
    </location>
</feature>
<dbReference type="WBParaSite" id="TCONS_00010423.p1">
    <property type="protein sequence ID" value="TCONS_00010423.p1"/>
    <property type="gene ID" value="XLOC_003534"/>
</dbReference>
<dbReference type="PANTHER" id="PTHR31562">
    <property type="entry name" value="PROTEIN CBG18972"/>
    <property type="match status" value="1"/>
</dbReference>
<dbReference type="PANTHER" id="PTHR31562:SF2">
    <property type="entry name" value="NUCLEOTIDE-DIPHOSPHO-SUGAR TRANSFERASE"/>
    <property type="match status" value="1"/>
</dbReference>
<accession>A0AAF5DCK7</accession>
<protein>
    <submittedName>
        <fullName evidence="3">Nucleotide-diphospho-sugar transferase domain-containing protein</fullName>
    </submittedName>
</protein>
<organism evidence="2 3">
    <name type="scientific">Strongyloides stercoralis</name>
    <name type="common">Threadworm</name>
    <dbReference type="NCBI Taxonomy" id="6248"/>
    <lineage>
        <taxon>Eukaryota</taxon>
        <taxon>Metazoa</taxon>
        <taxon>Ecdysozoa</taxon>
        <taxon>Nematoda</taxon>
        <taxon>Chromadorea</taxon>
        <taxon>Rhabditida</taxon>
        <taxon>Tylenchina</taxon>
        <taxon>Panagrolaimomorpha</taxon>
        <taxon>Strongyloidoidea</taxon>
        <taxon>Strongyloididae</taxon>
        <taxon>Strongyloides</taxon>
    </lineage>
</organism>
<evidence type="ECO:0000313" key="3">
    <source>
        <dbReference type="WBParaSite" id="TCONS_00010423.p1"/>
    </source>
</evidence>
<feature type="transmembrane region" description="Helical" evidence="1">
    <location>
        <begin position="7"/>
        <end position="28"/>
    </location>
</feature>
<feature type="transmembrane region" description="Helical" evidence="1">
    <location>
        <begin position="1263"/>
        <end position="1284"/>
    </location>
</feature>
<feature type="transmembrane region" description="Helical" evidence="1">
    <location>
        <begin position="2149"/>
        <end position="2175"/>
    </location>
</feature>
<evidence type="ECO:0000256" key="1">
    <source>
        <dbReference type="SAM" id="Phobius"/>
    </source>
</evidence>
<keyword evidence="1" id="KW-0472">Membrane</keyword>
<sequence length="2506" mass="296740">NMIKRYLFVFRSIIILFILLWLLNTYFFNNTLILTKHNIIKTKNDNVLLPHQIAIVMVNEEFSLSNYAQAIKTIWCYSLQYNYTFVILNEYRNPELSINCNHKDFMFRRHCLISNFGQKNEDKIKYIVFIDGDIGVVNPLHRLEEYLPKNEEEILFYDRIFNYEIMAGSYIIRNNLYSRNFINYFADYEYKMPKISSGRDNVALQAVFLDLVGPTNYVEKYKQCLNIYNNATTFEQNMIFVSCMRYILSLLDETPNSTDYYTYKKGKIKVLRKLSLRRWSRDTWLTDWLFCENDFMLHGWKTNEIASHNKIFSTEFNPTESLCKSFNFSEAWNYNLSAKVSCKKVNKSIMDWVKGAYTNHLNDLNSRKDNLLPHQIAIVMVNEEFSLSNYAQAIKTIWCYSLQYNYTFVILNEKRSPELGINCNQTDFMFRRHCLISNFGQKNKDKIKYIVFIDGDIGVVNPLHRLEEYLPKNEEEIIFCDRIFNYEIMAGSYIIRNNLYTRNFINYFADYEYKMPKINNGRDNVALQAVFLDLVGSTNYVEKYKQCLNIYNNATTFKQNMIFVSCMRYILSLLDETPDSTDYQTYDKGKIKILRKLSSKRWSRDTWLTNWLFCENDFMLHGWKANEIASHLKIFSTEFNPTESFCKSSNFSEAWDYNLSAKVSCKKVNKSIMNWVKGAYTNHLNDLNSIVHNAVDKGFIINFFIILWLLNTYFFNNTLILTKNNIIKLGKDNLLPHQIAIVMVNEEYSLPKYVQAIRSVWCYSLQYNYTFVILNEYRNPELSINCNQKDFMFRRHCLISNFGQKNEDKIKYIVFIDGDMGVVNPLHRLEEYLPKNEEEIFFCDRIFNYEIMAGSYIIRNNLYTRNFINYFADYEYKMPKKNGGRDNVALQAVFLDLVGPTNYVEKYKQCLHIYNIAVGFEQNMMFVSCMRNILSLLDETPNNLDYQTYDKGKIKILRKLSPKRWARDTDLTNWSFCENDFMLHGWKRHIIDKENKEFLKEFNPTKKLCKSSNFFEVWKYTLLSKVSCKETNELIVKWVEDAYKRHLNDLNSSKKLLLYNKLTLIIEKICYQLSFVITSCLSQNNPRCSCLLLFLIWITPRRIRTTSDKFNFRIKKILLISIKFKLFSPTSTINGCLEDQLGSKRNSYYLSLISHLTFLNAAREVDRIQNNNPKDQLYLYCLNFVSIILICLFIPISYLIVIIFIVTLYVFIRYLIVDIFNTIKSLLTLLLLKAGTYLSTNLEDGAYSRTILRTEKGFNGFRNLDGCIVFFSISLWILGFSLVFNDFPGFLLVYAQNTTIHCRPKHKPQNTIFRDQSTNHNNTNYKTQFSGAKHKPQNTNLGIKTQTTKYENCNLDSLTTPVTIKLLQNGLQIRNPKINNLLLKNNQNYLNIYQNNKGYYKNNTYTGNRNNKITNGNNKITNETILYVTIKITNSNINITKRNNKITNDIQSNNNKKHTLDNILNQVLNVINMIFVSKTLFEEYGSIPFWVKRNCLVSNFGQKNEDKIKYIVFIDGDMGVVNPLHRLEEYLPKNEEEILFYDRMFNNEIMAGSYIIRNNLYTRNFINYFANYEYKIPKTTSHYNDNVALQAVFLDLVGSTKYPKQYKHCLHIFSNATTFEQNMIFVSCIRYILNLLNEEPNNPDYHTYDKGKIKILRKLSPKRWARDTWLYHWLFCEDDFMLHGWKKDEIASHPKIFLTEFNPTESLCKSSNFLEAWNYNLSAKVSCKEINENFMGWVQMTYINHLNDLNLSKVLFFFKMKFFIRFYLILGLLFITLIFLYLLATIVFNNALKLERDNVLPHQIAIVMVIEESTLSRYTQAIKTIWCYSLQYNYTYVILNALRYPDSNVNCKQKDFYFLRHCLLYNFALQVKDDIKYIVFVDGDIGVVNPLHRIEKYLPKNEEEIFFYDRTFNYEIMAGSYIVRNNFYGRMFINSFANYEFKVPEKNDGTDNVALQAVVLDFLNPISHPNKYRKCLAFYKFAKGFDLNMAFVSCMRHILELIDETPSDPDYHTYDKGKFKILRKLSSQRWARDTWLTGWLFCDNDFMLHGWKTNEITSHNKVFLTEFNPTESLCKSSNFPEAWNYNLSAKVSCKKVNKSIMDWVKGAYTNHLNDLNSSKKNFLSILIVYYSKYKITFWYIKQFFLIMKFFIRLYLILGLLFITFIFLYLLATIVFDNALKLERDNVLPHQIAIVMVIEESTLSRYTQAIKTIWCYSLQYNYTYVILNDLRYPDSNVNCKQTDFYFLRHCLLYNFALQVKDDIKYIVFVDGDIGVVNPLHRIEKYLPKNEEEIFFYDRTFNYEIMAGSYIVRNNFYGRMFINSFANYEFKVPKENDGTDNVALQAVVLDFLNPISHPSKYRKCLAFYKLAKGFDLNMAFVSCMRHILELIDETPSDPDYHTYDKGRFKILRKLSSQRWARDTWLTGWLFCDNDFMLHGWKTEEIFSNREFNPTENLCKSSNFLKAWNYNLSAKVSNEEINDSVMEWVASAYNSHLNDLNKTVQLTSE</sequence>
<name>A0AAF5DCK7_STRER</name>
<proteinExistence type="predicted"/>
<dbReference type="Proteomes" id="UP000035681">
    <property type="component" value="Unplaced"/>
</dbReference>
<keyword evidence="2" id="KW-1185">Reference proteome</keyword>